<dbReference type="InterPro" id="IPR043502">
    <property type="entry name" value="DNA/RNA_pol_sf"/>
</dbReference>
<dbReference type="OrthoDB" id="1297712at2759"/>
<dbReference type="PANTHER" id="PTHR48475:SF2">
    <property type="entry name" value="RIBONUCLEASE H"/>
    <property type="match status" value="1"/>
</dbReference>
<feature type="domain" description="RNase H type-1" evidence="2">
    <location>
        <begin position="1478"/>
        <end position="1586"/>
    </location>
</feature>
<dbReference type="EMBL" id="OOIL02000571">
    <property type="protein sequence ID" value="VFQ67130.1"/>
    <property type="molecule type" value="Genomic_DNA"/>
</dbReference>
<dbReference type="Gene3D" id="2.40.70.10">
    <property type="entry name" value="Acid Proteases"/>
    <property type="match status" value="1"/>
</dbReference>
<dbReference type="Proteomes" id="UP000595140">
    <property type="component" value="Unassembled WGS sequence"/>
</dbReference>
<dbReference type="Gene3D" id="3.60.10.10">
    <property type="entry name" value="Endonuclease/exonuclease/phosphatase"/>
    <property type="match status" value="1"/>
</dbReference>
<feature type="region of interest" description="Disordered" evidence="1">
    <location>
        <begin position="967"/>
        <end position="986"/>
    </location>
</feature>
<dbReference type="GO" id="GO:0004523">
    <property type="term" value="F:RNA-DNA hybrid ribonuclease activity"/>
    <property type="evidence" value="ECO:0007669"/>
    <property type="project" value="InterPro"/>
</dbReference>
<sequence>MSVLPAARRAVPWSPAVEKRCPTLEIFGKPAEELEDELIVGHGGGVMRGNNEIGHFIGDRRKDPSLKKGIKLDPFRVIVTGGFCVAGSLKGISSLPWCILDDFNDILSFGDKKGRIQQPGWRIQGFREAVDFCELHDLGFTGNKFTWERGRDTPNWVCERLDRGFGTHRWMQLFDKIHMEHVETVYSDHSALFLTASSNRITYVPKAFRFENAWLKEIDVREAVEEAWKLGNGRPIVERMNYCGEYLHRWGQQKRNIFKAKLQASKKQMQKYRNSHAIEHRYFFRCAQEAYKQVLEQQEMYWKQRAKQHWLTSGDQNTRYFHLSASGRKKNHITQLQNSEGRWVTADSGMHDLMRAYFEDLFKASPGETRCILGTVNKRITEAQNQRLCVPVVKEEVKRAVFGMHPDKSPGPDGFNPGFFQAFWGVVGDDVTQAIMDFMDRTGEAPGGNNTNIVLIPKKKVPCTMGDLRPISLCNVIDRIACKVMANRMQHWCGNNASFVWRSILEGRRILEKGCIRRIGNGETTKLLAAPWLLRKEDPYVRSCLAEELNEVLVSAFIDPGTRRWDMDLLQTLFSVEEVQEISRIPLGLYSREDAWIWRDDLKGLYSVKHGYRMMYEERWSGTTTNNDMWAFIWKMQYGSMVEWFEEVCRTLTKERVQQLCMVLWEAWQQRNQLVWKNRSLSITFVAERAIRGLQEWQAARPGSLEARLGSGDRMHKWRAPVRGVLKCNVDASFNIRTSVARVGVVVRDDQGNFLRGAHFGLGRLEDAQMAEATGLREALRWLRMPVGQMNLSVEIDSEREHGDLTKFLTRWKDEVDKVEEMDDKTAMSLLVSGLRSGELYKEFCRRPPQSYQEAFNTAWDYSDAEAQVSSKREAVQGPQRGRSAVKKEIDLPGRVKTEVLEVKSEKMEKKPTGEKQWTEKYCSFHKTDTYNTTECNSVKGVIKQMIEAGELGQEYLSQAKQKKNQWVRPEAQPADQNKKKKAAGKEHVKMIYGGPEGGDSAFQRKKWGRELYVGSVAFDPRRKQTRREPITFNDRDLPSTGEDHSDPLVITMDMGGVDVSRVLVDTGSSVNVLYLEAFEKLKLCRTRLEPLKTPMSGFIGDSIEAEGTILLTVELGTGDKVVQKQMRFVVVNIKCVHNAIVGRPVINKVRGIISMAHLCMKFYTPGGIGQEVEKEEDRMGLEPGEETEEIVPRETFPEKMVRIGQDLPEGLREEIISVLREYADIFSWSVADLPGIDRSIICHQSPVIEGDNRDEVAQFLEGRPATDRRLAALSRFLSRSAERVLPFFKVLKKGSTFEWSREYEEAFQQLKEYLVSDIVLSKPKPVETLYLYLGISQNVVSFVLIRNEDGQRPIYYVSKALNGAESRYTAIEKTAYALFITATKLTTYFQAHAVEVLTDQPLGLVLHSSTSLGRMIKWAIMLTQFKIDYKPRTAIKGQALPDFLVELTGLEPEAGPSHTVEPWWDMALDGASRPKGCGAGIVFTTREGFKIYHAMMFNFKLTNNEAEYEALAGGLRLAWALGIKRMRIRSDSSLVVGQVNGEMEVKEERLTWYSDLSRALLRELEEFRLTRIPWSENTDADMISKLMQSCPEHVSKLAKIEILDLSSVDRLEVADVQEDQSSPVGVIKADEC</sequence>
<dbReference type="SUPFAM" id="SSF56672">
    <property type="entry name" value="DNA/RNA polymerases"/>
    <property type="match status" value="1"/>
</dbReference>
<evidence type="ECO:0000313" key="4">
    <source>
        <dbReference type="EMBL" id="VFQ67130.1"/>
    </source>
</evidence>
<feature type="domain" description="Reverse transcriptase/retrotransposon-derived protein RNase H-like" evidence="3">
    <location>
        <begin position="1300"/>
        <end position="1397"/>
    </location>
</feature>
<dbReference type="SUPFAM" id="SSF50630">
    <property type="entry name" value="Acid proteases"/>
    <property type="match status" value="1"/>
</dbReference>
<dbReference type="SUPFAM" id="SSF53098">
    <property type="entry name" value="Ribonuclease H-like"/>
    <property type="match status" value="2"/>
</dbReference>
<feature type="domain" description="RNase H type-1" evidence="2">
    <location>
        <begin position="729"/>
        <end position="799"/>
    </location>
</feature>
<dbReference type="Gene3D" id="3.30.420.10">
    <property type="entry name" value="Ribonuclease H-like superfamily/Ribonuclease H"/>
    <property type="match status" value="1"/>
</dbReference>
<dbReference type="CDD" id="cd00303">
    <property type="entry name" value="retropepsin_like"/>
    <property type="match status" value="1"/>
</dbReference>
<evidence type="ECO:0000259" key="2">
    <source>
        <dbReference type="Pfam" id="PF13456"/>
    </source>
</evidence>
<dbReference type="CDD" id="cd09279">
    <property type="entry name" value="RNase_HI_like"/>
    <property type="match status" value="1"/>
</dbReference>
<dbReference type="CDD" id="cd06222">
    <property type="entry name" value="RNase_H_like"/>
    <property type="match status" value="1"/>
</dbReference>
<dbReference type="Pfam" id="PF17919">
    <property type="entry name" value="RT_RNaseH_2"/>
    <property type="match status" value="1"/>
</dbReference>
<name>A0A484KP77_9ASTE</name>
<keyword evidence="5" id="KW-1185">Reference proteome</keyword>
<protein>
    <submittedName>
        <fullName evidence="4">Uncharacterized protein</fullName>
    </submittedName>
</protein>
<dbReference type="Pfam" id="PF13456">
    <property type="entry name" value="RVT_3"/>
    <property type="match status" value="2"/>
</dbReference>
<evidence type="ECO:0000313" key="5">
    <source>
        <dbReference type="Proteomes" id="UP000595140"/>
    </source>
</evidence>
<reference evidence="4 5" key="1">
    <citation type="submission" date="2018-04" db="EMBL/GenBank/DDBJ databases">
        <authorList>
            <person name="Vogel A."/>
        </authorList>
    </citation>
    <scope>NUCLEOTIDE SEQUENCE [LARGE SCALE GENOMIC DNA]</scope>
</reference>
<dbReference type="PANTHER" id="PTHR48475">
    <property type="entry name" value="RIBONUCLEASE H"/>
    <property type="match status" value="1"/>
</dbReference>
<organism evidence="4 5">
    <name type="scientific">Cuscuta campestris</name>
    <dbReference type="NCBI Taxonomy" id="132261"/>
    <lineage>
        <taxon>Eukaryota</taxon>
        <taxon>Viridiplantae</taxon>
        <taxon>Streptophyta</taxon>
        <taxon>Embryophyta</taxon>
        <taxon>Tracheophyta</taxon>
        <taxon>Spermatophyta</taxon>
        <taxon>Magnoliopsida</taxon>
        <taxon>eudicotyledons</taxon>
        <taxon>Gunneridae</taxon>
        <taxon>Pentapetalae</taxon>
        <taxon>asterids</taxon>
        <taxon>lamiids</taxon>
        <taxon>Solanales</taxon>
        <taxon>Convolvulaceae</taxon>
        <taxon>Cuscuteae</taxon>
        <taxon>Cuscuta</taxon>
        <taxon>Cuscuta subgen. Grammica</taxon>
        <taxon>Cuscuta sect. Cleistogrammica</taxon>
    </lineage>
</organism>
<dbReference type="Gene3D" id="3.30.70.270">
    <property type="match status" value="1"/>
</dbReference>
<dbReference type="InterPro" id="IPR036397">
    <property type="entry name" value="RNaseH_sf"/>
</dbReference>
<evidence type="ECO:0000259" key="3">
    <source>
        <dbReference type="Pfam" id="PF17919"/>
    </source>
</evidence>
<dbReference type="InterPro" id="IPR036691">
    <property type="entry name" value="Endo/exonu/phosph_ase_sf"/>
</dbReference>
<dbReference type="InterPro" id="IPR043128">
    <property type="entry name" value="Rev_trsase/Diguanyl_cyclase"/>
</dbReference>
<dbReference type="InterPro" id="IPR041577">
    <property type="entry name" value="RT_RNaseH_2"/>
</dbReference>
<dbReference type="InterPro" id="IPR012337">
    <property type="entry name" value="RNaseH-like_sf"/>
</dbReference>
<dbReference type="InterPro" id="IPR021109">
    <property type="entry name" value="Peptidase_aspartic_dom_sf"/>
</dbReference>
<dbReference type="GO" id="GO:0003676">
    <property type="term" value="F:nucleic acid binding"/>
    <property type="evidence" value="ECO:0007669"/>
    <property type="project" value="InterPro"/>
</dbReference>
<dbReference type="SUPFAM" id="SSF56219">
    <property type="entry name" value="DNase I-like"/>
    <property type="match status" value="1"/>
</dbReference>
<evidence type="ECO:0000256" key="1">
    <source>
        <dbReference type="SAM" id="MobiDB-lite"/>
    </source>
</evidence>
<accession>A0A484KP77</accession>
<dbReference type="InterPro" id="IPR002156">
    <property type="entry name" value="RNaseH_domain"/>
</dbReference>
<proteinExistence type="predicted"/>
<gene>
    <name evidence="4" type="ORF">CCAM_LOCUS8906</name>
</gene>
<dbReference type="InterPro" id="IPR044730">
    <property type="entry name" value="RNase_H-like_dom_plant"/>
</dbReference>